<dbReference type="InterPro" id="IPR010330">
    <property type="entry name" value="CoiA_nuc"/>
</dbReference>
<dbReference type="STRING" id="37927.SA2016_0931"/>
<organism evidence="2 3">
    <name type="scientific">Sinomonas atrocyanea</name>
    <dbReference type="NCBI Taxonomy" id="37927"/>
    <lineage>
        <taxon>Bacteria</taxon>
        <taxon>Bacillati</taxon>
        <taxon>Actinomycetota</taxon>
        <taxon>Actinomycetes</taxon>
        <taxon>Micrococcales</taxon>
        <taxon>Micrococcaceae</taxon>
        <taxon>Sinomonas</taxon>
    </lineage>
</organism>
<name>A0A126ZXD3_9MICC</name>
<evidence type="ECO:0000313" key="3">
    <source>
        <dbReference type="Proteomes" id="UP000070134"/>
    </source>
</evidence>
<accession>A0A126ZXD3</accession>
<dbReference type="AlphaFoldDB" id="A0A126ZXD3"/>
<evidence type="ECO:0000259" key="1">
    <source>
        <dbReference type="Pfam" id="PF06054"/>
    </source>
</evidence>
<dbReference type="RefSeq" id="WP_066495849.1">
    <property type="nucleotide sequence ID" value="NZ_BJMO01000018.1"/>
</dbReference>
<gene>
    <name evidence="2" type="ORF">SA2016_0931</name>
</gene>
<reference evidence="2 3" key="1">
    <citation type="submission" date="2016-02" db="EMBL/GenBank/DDBJ databases">
        <title>Complete genome of Sinomonas atrocyanea KCTC 3377.</title>
        <authorList>
            <person name="Kim K.M."/>
        </authorList>
    </citation>
    <scope>NUCLEOTIDE SEQUENCE [LARGE SCALE GENOMIC DNA]</scope>
    <source>
        <strain evidence="2 3">KCTC 3377</strain>
    </source>
</reference>
<sequence length="428" mass="48421">MPLAAVLSEERVDASQLDDGAWEALRQRYKAGETLLMPCGQPGVPRRSKLGLKHFAHKPGQNCPLHWDETQEHLELKALLAKAARAAGWEATLEFAADDRSWIADVLVTDGSRRIALEVQWSPQSEDDFVRRQRRYAAAGLECLWFVSSGNVDHAGQVPAFELRGARGSWSLHLMTALGHRTDVPLCDVLVHLLAGNYREPIEPFIQAYSVQVAMVKCWKDACARWLTVWRLDDVQIKTRCGLEGTLEVFYDPFARLFPKQRLEQEFAADVLQWLGHPEVDLPRVATFASRHSKAADRTYLAYCCPHCGAMQGDVPLNEAGTRWRTFVIWRRLALSIDPKLRRLQHLCLDRGKGQCNEYAPSSTKSFFPGAGYSSVRFHTALLTEELDRLPRRGGPRSTESKQVEKQSFPLTSFQINEMLNRGRNARS</sequence>
<dbReference type="Pfam" id="PF06054">
    <property type="entry name" value="CoiA_nuc"/>
    <property type="match status" value="1"/>
</dbReference>
<evidence type="ECO:0000313" key="2">
    <source>
        <dbReference type="EMBL" id="AMM31617.1"/>
    </source>
</evidence>
<protein>
    <recommendedName>
        <fullName evidence="1">Competence protein CoiA nuclease-like domain-containing protein</fullName>
    </recommendedName>
</protein>
<dbReference type="OrthoDB" id="4916564at2"/>
<proteinExistence type="predicted"/>
<dbReference type="Proteomes" id="UP000070134">
    <property type="component" value="Chromosome"/>
</dbReference>
<keyword evidence="3" id="KW-1185">Reference proteome</keyword>
<feature type="domain" description="Competence protein CoiA nuclease-like" evidence="1">
    <location>
        <begin position="69"/>
        <end position="154"/>
    </location>
</feature>
<dbReference type="KEGG" id="satk:SA2016_0931"/>
<dbReference type="EMBL" id="CP014518">
    <property type="protein sequence ID" value="AMM31617.1"/>
    <property type="molecule type" value="Genomic_DNA"/>
</dbReference>